<dbReference type="Gene3D" id="2.40.160.10">
    <property type="entry name" value="Porin"/>
    <property type="match status" value="1"/>
</dbReference>
<keyword evidence="8" id="KW-0626">Porin</keyword>
<protein>
    <submittedName>
        <fullName evidence="12">Porin</fullName>
    </submittedName>
</protein>
<dbReference type="EMBL" id="CABVPX010000024">
    <property type="protein sequence ID" value="VWC07581.1"/>
    <property type="molecule type" value="Genomic_DNA"/>
</dbReference>
<evidence type="ECO:0000256" key="7">
    <source>
        <dbReference type="ARBA" id="ARBA00023065"/>
    </source>
</evidence>
<keyword evidence="6" id="KW-0732">Signal</keyword>
<comment type="caution">
    <text evidence="12">The sequence shown here is derived from an EMBL/GenBank/DDBJ whole genome shotgun (WGS) entry which is preliminary data.</text>
</comment>
<dbReference type="GO" id="GO:0015288">
    <property type="term" value="F:porin activity"/>
    <property type="evidence" value="ECO:0007669"/>
    <property type="project" value="UniProtKB-KW"/>
</dbReference>
<keyword evidence="5" id="KW-0812">Transmembrane</keyword>
<dbReference type="InterPro" id="IPR023614">
    <property type="entry name" value="Porin_dom_sf"/>
</dbReference>
<proteinExistence type="predicted"/>
<evidence type="ECO:0000256" key="4">
    <source>
        <dbReference type="ARBA" id="ARBA00022452"/>
    </source>
</evidence>
<evidence type="ECO:0000256" key="3">
    <source>
        <dbReference type="ARBA" id="ARBA00022448"/>
    </source>
</evidence>
<keyword evidence="3" id="KW-0813">Transport</keyword>
<evidence type="ECO:0000256" key="5">
    <source>
        <dbReference type="ARBA" id="ARBA00022692"/>
    </source>
</evidence>
<evidence type="ECO:0000259" key="11">
    <source>
        <dbReference type="Pfam" id="PF13609"/>
    </source>
</evidence>
<dbReference type="GO" id="GO:0046930">
    <property type="term" value="C:pore complex"/>
    <property type="evidence" value="ECO:0007669"/>
    <property type="project" value="UniProtKB-KW"/>
</dbReference>
<feature type="domain" description="Porin" evidence="11">
    <location>
        <begin position="30"/>
        <end position="352"/>
    </location>
</feature>
<keyword evidence="10" id="KW-0998">Cell outer membrane</keyword>
<accession>A0A9Q9SMH6</accession>
<evidence type="ECO:0000256" key="2">
    <source>
        <dbReference type="ARBA" id="ARBA00011233"/>
    </source>
</evidence>
<evidence type="ECO:0000256" key="6">
    <source>
        <dbReference type="ARBA" id="ARBA00022729"/>
    </source>
</evidence>
<comment type="subcellular location">
    <subcellularLocation>
        <location evidence="1">Cell outer membrane</location>
        <topology evidence="1">Multi-pass membrane protein</topology>
    </subcellularLocation>
</comment>
<dbReference type="GO" id="GO:0034220">
    <property type="term" value="P:monoatomic ion transmembrane transport"/>
    <property type="evidence" value="ECO:0007669"/>
    <property type="project" value="InterPro"/>
</dbReference>
<evidence type="ECO:0000313" key="12">
    <source>
        <dbReference type="EMBL" id="VWC07581.1"/>
    </source>
</evidence>
<dbReference type="CDD" id="cd00342">
    <property type="entry name" value="gram_neg_porins"/>
    <property type="match status" value="1"/>
</dbReference>
<dbReference type="Proteomes" id="UP000494172">
    <property type="component" value="Unassembled WGS sequence"/>
</dbReference>
<dbReference type="PRINTS" id="PR00182">
    <property type="entry name" value="ECOLNEIPORIN"/>
</dbReference>
<evidence type="ECO:0000256" key="9">
    <source>
        <dbReference type="ARBA" id="ARBA00023136"/>
    </source>
</evidence>
<dbReference type="InterPro" id="IPR002299">
    <property type="entry name" value="Porin_Neis"/>
</dbReference>
<keyword evidence="4" id="KW-1134">Transmembrane beta strand</keyword>
<evidence type="ECO:0000256" key="1">
    <source>
        <dbReference type="ARBA" id="ARBA00004571"/>
    </source>
</evidence>
<dbReference type="GO" id="GO:0009279">
    <property type="term" value="C:cell outer membrane"/>
    <property type="evidence" value="ECO:0007669"/>
    <property type="project" value="UniProtKB-SubCell"/>
</dbReference>
<dbReference type="InterPro" id="IPR050298">
    <property type="entry name" value="Gram-neg_bact_OMP"/>
</dbReference>
<organism evidence="12 13">
    <name type="scientific">Burkholderia arboris</name>
    <dbReference type="NCBI Taxonomy" id="488730"/>
    <lineage>
        <taxon>Bacteria</taxon>
        <taxon>Pseudomonadati</taxon>
        <taxon>Pseudomonadota</taxon>
        <taxon>Betaproteobacteria</taxon>
        <taxon>Burkholderiales</taxon>
        <taxon>Burkholderiaceae</taxon>
        <taxon>Burkholderia</taxon>
        <taxon>Burkholderia cepacia complex</taxon>
    </lineage>
</organism>
<dbReference type="Pfam" id="PF13609">
    <property type="entry name" value="Porin_4"/>
    <property type="match status" value="1"/>
</dbReference>
<name>A0A9Q9SMH6_9BURK</name>
<evidence type="ECO:0000313" key="13">
    <source>
        <dbReference type="Proteomes" id="UP000494172"/>
    </source>
</evidence>
<sequence length="384" mass="41444">MGDLNRSPYLVDKKGSEMKRKEMAVALAGIAIAAGATHAHAQSSVTLYGVVDSGITYTNNQNGHAAWQATGGNEQGTRWGLLGKEDLGGGTRAVFRLENGFNIETGTASQGGRLFGRRAYVGLDNDRWGTLTMGRQYNAAQEVLEPLQIGATTALTQYALHPFDTDDLNNTFRTNNAVQYQTPTWYGLRAVGLYGFSNSTSFAENRVWSLGASYENGPLQLGAAYVRVDHPALDTTGAAASDNYYTFVKGVTRQQIWGAGGAYAWGAATFGLLYTSSLFNLQTGGAMRFNNYEGSVRYLMTPALQFALGETYTQVLASQGPKPSAHYLQTSAGAQYFLSKRTDIYVNAFYQRASSNAVAAIEGISNPSSTRTQIVAVTGIRHKF</sequence>
<dbReference type="AlphaFoldDB" id="A0A9Q9SMH6"/>
<dbReference type="SUPFAM" id="SSF56935">
    <property type="entry name" value="Porins"/>
    <property type="match status" value="1"/>
</dbReference>
<evidence type="ECO:0000256" key="10">
    <source>
        <dbReference type="ARBA" id="ARBA00023237"/>
    </source>
</evidence>
<keyword evidence="9" id="KW-0472">Membrane</keyword>
<dbReference type="PANTHER" id="PTHR34501">
    <property type="entry name" value="PROTEIN YDDL-RELATED"/>
    <property type="match status" value="1"/>
</dbReference>
<dbReference type="PANTHER" id="PTHR34501:SF9">
    <property type="entry name" value="MAJOR OUTER MEMBRANE PROTEIN P.IA"/>
    <property type="match status" value="1"/>
</dbReference>
<dbReference type="InterPro" id="IPR033900">
    <property type="entry name" value="Gram_neg_porin_domain"/>
</dbReference>
<dbReference type="PRINTS" id="PR00184">
    <property type="entry name" value="NEISSPPORIN"/>
</dbReference>
<comment type="subunit">
    <text evidence="2">Homotrimer.</text>
</comment>
<evidence type="ECO:0000256" key="8">
    <source>
        <dbReference type="ARBA" id="ARBA00023114"/>
    </source>
</evidence>
<keyword evidence="7" id="KW-0406">Ion transport</keyword>
<gene>
    <name evidence="12" type="ORF">BAR24066_05141</name>
</gene>
<reference evidence="12 13" key="1">
    <citation type="submission" date="2019-09" db="EMBL/GenBank/DDBJ databases">
        <authorList>
            <person name="Depoorter E."/>
        </authorList>
    </citation>
    <scope>NUCLEOTIDE SEQUENCE [LARGE SCALE GENOMIC DNA]</scope>
    <source>
        <strain evidence="12">LMG 24066</strain>
    </source>
</reference>
<dbReference type="InterPro" id="IPR001702">
    <property type="entry name" value="Porin_Gram-ve"/>
</dbReference>